<keyword evidence="1" id="KW-0808">Transferase</keyword>
<reference evidence="6" key="1">
    <citation type="submission" date="2020-04" db="EMBL/GenBank/DDBJ databases">
        <authorList>
            <person name="Neveu A P."/>
        </authorList>
    </citation>
    <scope>NUCLEOTIDE SEQUENCE</scope>
    <source>
        <tissue evidence="6">Whole embryo</tissue>
    </source>
</reference>
<keyword evidence="3 6" id="KW-0418">Kinase</keyword>
<dbReference type="GO" id="GO:0004672">
    <property type="term" value="F:protein kinase activity"/>
    <property type="evidence" value="ECO:0007669"/>
    <property type="project" value="InterPro"/>
</dbReference>
<evidence type="ECO:0000256" key="1">
    <source>
        <dbReference type="ARBA" id="ARBA00022679"/>
    </source>
</evidence>
<dbReference type="PROSITE" id="PS00108">
    <property type="entry name" value="PROTEIN_KINASE_ST"/>
    <property type="match status" value="1"/>
</dbReference>
<keyword evidence="2" id="KW-0547">Nucleotide-binding</keyword>
<dbReference type="Gene3D" id="3.30.200.20">
    <property type="entry name" value="Phosphorylase Kinase, domain 1"/>
    <property type="match status" value="1"/>
</dbReference>
<gene>
    <name evidence="6" type="primary">Map3k14</name>
</gene>
<dbReference type="SUPFAM" id="SSF56112">
    <property type="entry name" value="Protein kinase-like (PK-like)"/>
    <property type="match status" value="1"/>
</dbReference>
<dbReference type="SMART" id="SM00220">
    <property type="entry name" value="S_TKc"/>
    <property type="match status" value="1"/>
</dbReference>
<dbReference type="InterPro" id="IPR050538">
    <property type="entry name" value="MAP_kinase_kinase_kinase"/>
</dbReference>
<proteinExistence type="evidence at transcript level"/>
<sequence length="527" mass="59924">MAADDDCSEFWFRKKRPVEHEETRHPITRRSELPDADTPDVFGLNEQVILETSQDFISPVPFQCLLRPKSQVNLRSLAPYFGRVIYNGSTLLCSFATYWADQGKSAKLRKRSKSMSAMVVEAEGVILERCLHLNHKELYCFPLFYKRLHMSVDGKNQSLRASSISGRNASVGQFGTVYHAVDIESESRGSPFRFAEKVIQLDKFNKNELEILCKTDHRHIVKLYGAIRTEHGIHILMHLGAGGSIARLIKKGVGLTGGNDCPHLFTELWAMKYYNQILSALQYLKSINIVHCDIKPRNVVLSSDRSHTFLLDFGEALIIPQNADHVQLTSGIVGTEHFMSPEVIQFELYYYGSDVWSAACFLLNMLTGHTPWTMVLPNLSTYLYAITQKPEIIKEIPEWTHSITKSILRSCFTEIKKRKSVEELFALSERAVKMLEDEFKQRTAKSTSNGIAQSIIESSCTSLSSINEEPVESFEEKVSQERSYEAELTQLLDENHHYLENGDLETSIEELDLNAELSKLINCEKPD</sequence>
<keyword evidence="4" id="KW-0067">ATP-binding</keyword>
<organism evidence="6">
    <name type="scientific">Phallusia mammillata</name>
    <dbReference type="NCBI Taxonomy" id="59560"/>
    <lineage>
        <taxon>Eukaryota</taxon>
        <taxon>Metazoa</taxon>
        <taxon>Chordata</taxon>
        <taxon>Tunicata</taxon>
        <taxon>Ascidiacea</taxon>
        <taxon>Phlebobranchia</taxon>
        <taxon>Ascidiidae</taxon>
        <taxon>Phallusia</taxon>
    </lineage>
</organism>
<name>A0A6F9DJH9_9ASCI</name>
<dbReference type="PROSITE" id="PS50011">
    <property type="entry name" value="PROTEIN_KINASE_DOM"/>
    <property type="match status" value="1"/>
</dbReference>
<evidence type="ECO:0000259" key="5">
    <source>
        <dbReference type="PROSITE" id="PS50011"/>
    </source>
</evidence>
<protein>
    <submittedName>
        <fullName evidence="6">Mitogen-activated protein kinase kinase kinase 14-like</fullName>
    </submittedName>
</protein>
<dbReference type="PANTHER" id="PTHR48016">
    <property type="entry name" value="MAP KINASE KINASE KINASE SSK2-RELATED-RELATED"/>
    <property type="match status" value="1"/>
</dbReference>
<evidence type="ECO:0000256" key="3">
    <source>
        <dbReference type="ARBA" id="ARBA00022777"/>
    </source>
</evidence>
<dbReference type="AlphaFoldDB" id="A0A6F9DJH9"/>
<evidence type="ECO:0000313" key="6">
    <source>
        <dbReference type="EMBL" id="CAB3263624.1"/>
    </source>
</evidence>
<dbReference type="Pfam" id="PF00069">
    <property type="entry name" value="Pkinase"/>
    <property type="match status" value="1"/>
</dbReference>
<dbReference type="InterPro" id="IPR011009">
    <property type="entry name" value="Kinase-like_dom_sf"/>
</dbReference>
<accession>A0A6F9DJH9</accession>
<dbReference type="Gene3D" id="1.10.510.10">
    <property type="entry name" value="Transferase(Phosphotransferase) domain 1"/>
    <property type="match status" value="1"/>
</dbReference>
<dbReference type="InterPro" id="IPR008271">
    <property type="entry name" value="Ser/Thr_kinase_AS"/>
</dbReference>
<dbReference type="GO" id="GO:0005524">
    <property type="term" value="F:ATP binding"/>
    <property type="evidence" value="ECO:0007669"/>
    <property type="project" value="UniProtKB-KW"/>
</dbReference>
<dbReference type="EMBL" id="LR787762">
    <property type="protein sequence ID" value="CAB3263624.1"/>
    <property type="molecule type" value="mRNA"/>
</dbReference>
<evidence type="ECO:0000256" key="4">
    <source>
        <dbReference type="ARBA" id="ARBA00022840"/>
    </source>
</evidence>
<feature type="domain" description="Protein kinase" evidence="5">
    <location>
        <begin position="163"/>
        <end position="432"/>
    </location>
</feature>
<evidence type="ECO:0000256" key="2">
    <source>
        <dbReference type="ARBA" id="ARBA00022741"/>
    </source>
</evidence>
<dbReference type="PANTHER" id="PTHR48016:SF56">
    <property type="entry name" value="MAPKK KINASE"/>
    <property type="match status" value="1"/>
</dbReference>
<dbReference type="GO" id="GO:0035556">
    <property type="term" value="P:intracellular signal transduction"/>
    <property type="evidence" value="ECO:0007669"/>
    <property type="project" value="UniProtKB-ARBA"/>
</dbReference>
<dbReference type="InterPro" id="IPR000719">
    <property type="entry name" value="Prot_kinase_dom"/>
</dbReference>